<reference evidence="1" key="1">
    <citation type="submission" date="2019-11" db="EMBL/GenBank/DDBJ databases">
        <authorList>
            <person name="Kojima H."/>
        </authorList>
    </citation>
    <scope>NUCLEOTIDE SEQUENCE</scope>
    <source>
        <strain evidence="1">H1576</strain>
    </source>
</reference>
<name>A0A975B150_9BACT</name>
<reference evidence="1" key="2">
    <citation type="submission" date="2021-04" db="EMBL/GenBank/DDBJ databases">
        <title>Isolation and characterization of a novel species of the genus Sulfurimonas.</title>
        <authorList>
            <person name="Fukui M."/>
        </authorList>
    </citation>
    <scope>NUCLEOTIDE SEQUENCE</scope>
    <source>
        <strain evidence="1">H1576</strain>
    </source>
</reference>
<protein>
    <submittedName>
        <fullName evidence="1">Uncharacterized protein</fullName>
    </submittedName>
</protein>
<dbReference type="RefSeq" id="WP_207561132.1">
    <property type="nucleotide sequence ID" value="NZ_CP046072.1"/>
</dbReference>
<proteinExistence type="predicted"/>
<dbReference type="EMBL" id="CP046072">
    <property type="protein sequence ID" value="QSZ42316.1"/>
    <property type="molecule type" value="Genomic_DNA"/>
</dbReference>
<organism evidence="1 2">
    <name type="scientific">Sulfurimonas aquatica</name>
    <dbReference type="NCBI Taxonomy" id="2672570"/>
    <lineage>
        <taxon>Bacteria</taxon>
        <taxon>Pseudomonadati</taxon>
        <taxon>Campylobacterota</taxon>
        <taxon>Epsilonproteobacteria</taxon>
        <taxon>Campylobacterales</taxon>
        <taxon>Sulfurimonadaceae</taxon>
        <taxon>Sulfurimonas</taxon>
    </lineage>
</organism>
<dbReference type="KEGG" id="saqt:GJV85_09415"/>
<accession>A0A975B150</accession>
<keyword evidence="2" id="KW-1185">Reference proteome</keyword>
<dbReference type="Proteomes" id="UP000671852">
    <property type="component" value="Chromosome"/>
</dbReference>
<sequence>MSVIFEATIKVDNTNSWFIELKDTVDGRVELCEDLDVFEVKMLELSQDYGGNVDEVKWLKDDNVSPIIIDEIRIKMAQTKAKIEEERGESLTPKDSL</sequence>
<dbReference type="AlphaFoldDB" id="A0A975B150"/>
<evidence type="ECO:0000313" key="2">
    <source>
        <dbReference type="Proteomes" id="UP000671852"/>
    </source>
</evidence>
<gene>
    <name evidence="1" type="ORF">GJV85_09415</name>
</gene>
<evidence type="ECO:0000313" key="1">
    <source>
        <dbReference type="EMBL" id="QSZ42316.1"/>
    </source>
</evidence>